<evidence type="ECO:0000313" key="3">
    <source>
        <dbReference type="Proteomes" id="UP000037069"/>
    </source>
</evidence>
<dbReference type="AlphaFoldDB" id="A0A0L0CA87"/>
<evidence type="ECO:0000256" key="1">
    <source>
        <dbReference type="SAM" id="MobiDB-lite"/>
    </source>
</evidence>
<feature type="region of interest" description="Disordered" evidence="1">
    <location>
        <begin position="59"/>
        <end position="83"/>
    </location>
</feature>
<evidence type="ECO:0000313" key="2">
    <source>
        <dbReference type="EMBL" id="KNC29161.1"/>
    </source>
</evidence>
<sequence length="83" mass="9023">MPPSKFDLNVQFYSTVNDLSISEYNVQGVKDFTGIISSHGDNYNVQGVLNTGYSDTATGVKGAQENSNTRGVVNTGIFRKETK</sequence>
<dbReference type="Proteomes" id="UP000037069">
    <property type="component" value="Unassembled WGS sequence"/>
</dbReference>
<name>A0A0L0CA87_LUCCU</name>
<protein>
    <submittedName>
        <fullName evidence="2">Uncharacterized protein</fullName>
    </submittedName>
</protein>
<comment type="caution">
    <text evidence="2">The sequence shown here is derived from an EMBL/GenBank/DDBJ whole genome shotgun (WGS) entry which is preliminary data.</text>
</comment>
<accession>A0A0L0CA87</accession>
<proteinExistence type="predicted"/>
<reference evidence="2 3" key="1">
    <citation type="journal article" date="2015" name="Nat. Commun.">
        <title>Lucilia cuprina genome unlocks parasitic fly biology to underpin future interventions.</title>
        <authorList>
            <person name="Anstead C.A."/>
            <person name="Korhonen P.K."/>
            <person name="Young N.D."/>
            <person name="Hall R.S."/>
            <person name="Jex A.R."/>
            <person name="Murali S.C."/>
            <person name="Hughes D.S."/>
            <person name="Lee S.F."/>
            <person name="Perry T."/>
            <person name="Stroehlein A.J."/>
            <person name="Ansell B.R."/>
            <person name="Breugelmans B."/>
            <person name="Hofmann A."/>
            <person name="Qu J."/>
            <person name="Dugan S."/>
            <person name="Lee S.L."/>
            <person name="Chao H."/>
            <person name="Dinh H."/>
            <person name="Han Y."/>
            <person name="Doddapaneni H.V."/>
            <person name="Worley K.C."/>
            <person name="Muzny D.M."/>
            <person name="Ioannidis P."/>
            <person name="Waterhouse R.M."/>
            <person name="Zdobnov E.M."/>
            <person name="James P.J."/>
            <person name="Bagnall N.H."/>
            <person name="Kotze A.C."/>
            <person name="Gibbs R.A."/>
            <person name="Richards S."/>
            <person name="Batterham P."/>
            <person name="Gasser R.B."/>
        </authorList>
    </citation>
    <scope>NUCLEOTIDE SEQUENCE [LARGE SCALE GENOMIC DNA]</scope>
    <source>
        <strain evidence="2 3">LS</strain>
        <tissue evidence="2">Full body</tissue>
    </source>
</reference>
<keyword evidence="3" id="KW-1185">Reference proteome</keyword>
<gene>
    <name evidence="2" type="ORF">FF38_13634</name>
</gene>
<organism evidence="2 3">
    <name type="scientific">Lucilia cuprina</name>
    <name type="common">Green bottle fly</name>
    <name type="synonym">Australian sheep blowfly</name>
    <dbReference type="NCBI Taxonomy" id="7375"/>
    <lineage>
        <taxon>Eukaryota</taxon>
        <taxon>Metazoa</taxon>
        <taxon>Ecdysozoa</taxon>
        <taxon>Arthropoda</taxon>
        <taxon>Hexapoda</taxon>
        <taxon>Insecta</taxon>
        <taxon>Pterygota</taxon>
        <taxon>Neoptera</taxon>
        <taxon>Endopterygota</taxon>
        <taxon>Diptera</taxon>
        <taxon>Brachycera</taxon>
        <taxon>Muscomorpha</taxon>
        <taxon>Oestroidea</taxon>
        <taxon>Calliphoridae</taxon>
        <taxon>Luciliinae</taxon>
        <taxon>Lucilia</taxon>
    </lineage>
</organism>
<dbReference type="EMBL" id="JRES01000685">
    <property type="protein sequence ID" value="KNC29161.1"/>
    <property type="molecule type" value="Genomic_DNA"/>
</dbReference>